<accession>A0A1W0WBE0</accession>
<reference evidence="6" key="1">
    <citation type="submission" date="2017-01" db="EMBL/GenBank/DDBJ databases">
        <title>Comparative genomics of anhydrobiosis in the tardigrade Hypsibius dujardini.</title>
        <authorList>
            <person name="Yoshida Y."/>
            <person name="Koutsovoulos G."/>
            <person name="Laetsch D."/>
            <person name="Stevens L."/>
            <person name="Kumar S."/>
            <person name="Horikawa D."/>
            <person name="Ishino K."/>
            <person name="Komine S."/>
            <person name="Tomita M."/>
            <person name="Blaxter M."/>
            <person name="Arakawa K."/>
        </authorList>
    </citation>
    <scope>NUCLEOTIDE SEQUENCE [LARGE SCALE GENOMIC DNA]</scope>
    <source>
        <strain evidence="6">Z151</strain>
    </source>
</reference>
<dbReference type="InterPro" id="IPR001254">
    <property type="entry name" value="Trypsin_dom"/>
</dbReference>
<dbReference type="OrthoDB" id="6755574at2759"/>
<dbReference type="Proteomes" id="UP000192578">
    <property type="component" value="Unassembled WGS sequence"/>
</dbReference>
<feature type="domain" description="Peptidase S1" evidence="4">
    <location>
        <begin position="260"/>
        <end position="510"/>
    </location>
</feature>
<dbReference type="SMART" id="SM00020">
    <property type="entry name" value="Tryp_SPc"/>
    <property type="match status" value="1"/>
</dbReference>
<keyword evidence="1" id="KW-1015">Disulfide bond</keyword>
<dbReference type="PRINTS" id="PR00722">
    <property type="entry name" value="CHYMOTRYPSIN"/>
</dbReference>
<proteinExistence type="predicted"/>
<dbReference type="PANTHER" id="PTHR24252:SF7">
    <property type="entry name" value="HYALIN"/>
    <property type="match status" value="1"/>
</dbReference>
<evidence type="ECO:0000259" key="4">
    <source>
        <dbReference type="PROSITE" id="PS50240"/>
    </source>
</evidence>
<name>A0A1W0WBE0_HYPEX</name>
<dbReference type="PROSITE" id="PS00134">
    <property type="entry name" value="TRYPSIN_HIS"/>
    <property type="match status" value="1"/>
</dbReference>
<dbReference type="PROSITE" id="PS50240">
    <property type="entry name" value="TRYPSIN_DOM"/>
    <property type="match status" value="1"/>
</dbReference>
<dbReference type="InterPro" id="IPR043504">
    <property type="entry name" value="Peptidase_S1_PA_chymotrypsin"/>
</dbReference>
<organism evidence="5 6">
    <name type="scientific">Hypsibius exemplaris</name>
    <name type="common">Freshwater tardigrade</name>
    <dbReference type="NCBI Taxonomy" id="2072580"/>
    <lineage>
        <taxon>Eukaryota</taxon>
        <taxon>Metazoa</taxon>
        <taxon>Ecdysozoa</taxon>
        <taxon>Tardigrada</taxon>
        <taxon>Eutardigrada</taxon>
        <taxon>Parachela</taxon>
        <taxon>Hypsibioidea</taxon>
        <taxon>Hypsibiidae</taxon>
        <taxon>Hypsibius</taxon>
    </lineage>
</organism>
<keyword evidence="5" id="KW-0812">Transmembrane</keyword>
<sequence length="515" mass="55873">MPDRPSACPFDFLSVRPSACPTFRLPDRPSVCSSDLSVQSSFYLFDLPSAHPTFPSNPPSTVRPSVCSSDLPSARPSTRPTFRLLIRSSVCPFVYPSDRPCSPTPSDRPSVSPFDRLSVYPSDRPSVYPSDRSSVYPSDRPSIYPSDRPSVSPFDLPPVCPNFHLSDFSVRPSVQHALSGSQPYQTDSPCELPSSQKQCGVTGSGSNLDFFAGSSANRTADRLTVKRARKKTRGTFASVRTRIPMGESPDAPAVHVEPTIVGGFDAVPNQICWQANLVSVSWLGPESCGGVIIGPRTILTAAHCFTDPSTGERVPFYNVAVHVGALQRHGFHADKNESNGGCPEVYQLSRLTVHEDFDPESFNNDVTLLTLNRPIDFNNKPCACTACLEDLEPKPGDTCIVSGTGREFNGDNNTTVPLKWLPVEVLSQESDQCGQISNTTDLDLFVCAGPVFGENACQGDSGGPLVCLNPFNEFYLAATVSYGSNICAEDLGTEYTKTKAFLPWIRRNALPEDVL</sequence>
<gene>
    <name evidence="5" type="ORF">BV898_13288</name>
</gene>
<comment type="caution">
    <text evidence="5">The sequence shown here is derived from an EMBL/GenBank/DDBJ whole genome shotgun (WGS) entry which is preliminary data.</text>
</comment>
<dbReference type="PANTHER" id="PTHR24252">
    <property type="entry name" value="ACROSIN-RELATED"/>
    <property type="match status" value="1"/>
</dbReference>
<evidence type="ECO:0000256" key="3">
    <source>
        <dbReference type="SAM" id="MobiDB-lite"/>
    </source>
</evidence>
<keyword evidence="2" id="KW-0378">Hydrolase</keyword>
<dbReference type="Gene3D" id="2.40.10.10">
    <property type="entry name" value="Trypsin-like serine proteases"/>
    <property type="match status" value="1"/>
</dbReference>
<keyword evidence="2" id="KW-0720">Serine protease</keyword>
<dbReference type="InterPro" id="IPR001314">
    <property type="entry name" value="Peptidase_S1A"/>
</dbReference>
<dbReference type="CDD" id="cd00190">
    <property type="entry name" value="Tryp_SPc"/>
    <property type="match status" value="1"/>
</dbReference>
<keyword evidence="2 5" id="KW-0645">Protease</keyword>
<evidence type="ECO:0000313" key="5">
    <source>
        <dbReference type="EMBL" id="OQV12487.1"/>
    </source>
</evidence>
<keyword evidence="6" id="KW-1185">Reference proteome</keyword>
<keyword evidence="5" id="KW-0472">Membrane</keyword>
<feature type="compositionally biased region" description="Polar residues" evidence="3">
    <location>
        <begin position="59"/>
        <end position="77"/>
    </location>
</feature>
<evidence type="ECO:0000313" key="6">
    <source>
        <dbReference type="Proteomes" id="UP000192578"/>
    </source>
</evidence>
<protein>
    <submittedName>
        <fullName evidence="5">Transmembrane protease serine 9</fullName>
    </submittedName>
</protein>
<dbReference type="GO" id="GO:0004252">
    <property type="term" value="F:serine-type endopeptidase activity"/>
    <property type="evidence" value="ECO:0007669"/>
    <property type="project" value="InterPro"/>
</dbReference>
<dbReference type="AlphaFoldDB" id="A0A1W0WBE0"/>
<feature type="region of interest" description="Disordered" evidence="3">
    <location>
        <begin position="100"/>
        <end position="149"/>
    </location>
</feature>
<dbReference type="SUPFAM" id="SSF50494">
    <property type="entry name" value="Trypsin-like serine proteases"/>
    <property type="match status" value="1"/>
</dbReference>
<feature type="region of interest" description="Disordered" evidence="3">
    <location>
        <begin position="54"/>
        <end position="77"/>
    </location>
</feature>
<evidence type="ECO:0000256" key="1">
    <source>
        <dbReference type="ARBA" id="ARBA00023157"/>
    </source>
</evidence>
<dbReference type="InterPro" id="IPR033116">
    <property type="entry name" value="TRYPSIN_SER"/>
</dbReference>
<dbReference type="PROSITE" id="PS00135">
    <property type="entry name" value="TRYPSIN_SER"/>
    <property type="match status" value="1"/>
</dbReference>
<dbReference type="InterPro" id="IPR018114">
    <property type="entry name" value="TRYPSIN_HIS"/>
</dbReference>
<dbReference type="GO" id="GO:0006508">
    <property type="term" value="P:proteolysis"/>
    <property type="evidence" value="ECO:0007669"/>
    <property type="project" value="UniProtKB-KW"/>
</dbReference>
<evidence type="ECO:0000256" key="2">
    <source>
        <dbReference type="RuleBase" id="RU363034"/>
    </source>
</evidence>
<dbReference type="EMBL" id="MTYJ01000144">
    <property type="protein sequence ID" value="OQV12487.1"/>
    <property type="molecule type" value="Genomic_DNA"/>
</dbReference>
<dbReference type="InterPro" id="IPR009003">
    <property type="entry name" value="Peptidase_S1_PA"/>
</dbReference>
<dbReference type="Pfam" id="PF00089">
    <property type="entry name" value="Trypsin"/>
    <property type="match status" value="1"/>
</dbReference>